<organism evidence="1 2">
    <name type="scientific">Campylobacter helveticus</name>
    <dbReference type="NCBI Taxonomy" id="28898"/>
    <lineage>
        <taxon>Bacteria</taxon>
        <taxon>Pseudomonadati</taxon>
        <taxon>Campylobacterota</taxon>
        <taxon>Epsilonproteobacteria</taxon>
        <taxon>Campylobacterales</taxon>
        <taxon>Campylobacteraceae</taxon>
        <taxon>Campylobacter</taxon>
    </lineage>
</organism>
<proteinExistence type="predicted"/>
<evidence type="ECO:0000313" key="2">
    <source>
        <dbReference type="Proteomes" id="UP000306813"/>
    </source>
</evidence>
<dbReference type="AlphaFoldDB" id="A0AAX2UJ21"/>
<dbReference type="RefSeq" id="WP_082199766.1">
    <property type="nucleotide sequence ID" value="NZ_CP020478.1"/>
</dbReference>
<dbReference type="KEGG" id="chv:CHELV3228_0925"/>
<reference evidence="1 2" key="1">
    <citation type="submission" date="2019-05" db="EMBL/GenBank/DDBJ databases">
        <title>Draft genomes of eight strains of Campylobacter helveticus isolated from cats and a dog in New Zealand.</title>
        <authorList>
            <person name="Bojanic K."/>
            <person name="Midwinter A.C."/>
            <person name="Biggs P.J."/>
            <person name="Acke E."/>
            <person name="Cornelius A.J."/>
            <person name="Marshall J.C."/>
        </authorList>
    </citation>
    <scope>NUCLEOTIDE SEQUENCE [LARGE SCALE GENOMIC DNA]</scope>
    <source>
        <strain evidence="1 2">ACP123b</strain>
    </source>
</reference>
<dbReference type="Proteomes" id="UP000306813">
    <property type="component" value="Unassembled WGS sequence"/>
</dbReference>
<protein>
    <recommendedName>
        <fullName evidence="3">Ferrochelatase</fullName>
    </recommendedName>
</protein>
<dbReference type="GeneID" id="52036832"/>
<accession>A0AAX2UJ21</accession>
<evidence type="ECO:0008006" key="3">
    <source>
        <dbReference type="Google" id="ProtNLM"/>
    </source>
</evidence>
<comment type="caution">
    <text evidence="1">The sequence shown here is derived from an EMBL/GenBank/DDBJ whole genome shotgun (WGS) entry which is preliminary data.</text>
</comment>
<sequence>MKISNLSELLNAKVLNEGSMLSVGGFALSLKALKPSYAFFSNDKDELKEAVKMGAFVVVSEKEIKVEDKDVFYLLCDDLQKALLRLSRFLSEEKNLKFILCDKIELEFAKIFNINHLNANAFLDFELIQNAKNDSFFCFDDEAYLLKFCASYEKLCEDSFELKENASLFFSTFIYKEKLYKNLPLAPFYVNFLVKWLNFLEKNERKITFDLKKLECYQIYFINDNFEIVEFGKARKAFIIAFDETNFNFWQEKLQGVKGFKTALQNSLFCDFSYNELKDLKKMKDFKYCLIFENYDNFEQEFQNKENQNPSLF</sequence>
<name>A0AAX2UJ21_9BACT</name>
<evidence type="ECO:0000313" key="1">
    <source>
        <dbReference type="EMBL" id="TNB56034.1"/>
    </source>
</evidence>
<gene>
    <name evidence="1" type="ORF">FDW42_08145</name>
</gene>
<dbReference type="EMBL" id="VDBS01000062">
    <property type="protein sequence ID" value="TNB56034.1"/>
    <property type="molecule type" value="Genomic_DNA"/>
</dbReference>